<organism evidence="2 3">
    <name type="scientific">Wansuia hejianensis</name>
    <dbReference type="NCBI Taxonomy" id="2763667"/>
    <lineage>
        <taxon>Bacteria</taxon>
        <taxon>Bacillati</taxon>
        <taxon>Bacillota</taxon>
        <taxon>Clostridia</taxon>
        <taxon>Lachnospirales</taxon>
        <taxon>Lachnospiraceae</taxon>
        <taxon>Wansuia</taxon>
    </lineage>
</organism>
<evidence type="ECO:0000313" key="2">
    <source>
        <dbReference type="EMBL" id="MBC8590246.1"/>
    </source>
</evidence>
<dbReference type="EMBL" id="JACRTK010000001">
    <property type="protein sequence ID" value="MBC8590246.1"/>
    <property type="molecule type" value="Genomic_DNA"/>
</dbReference>
<dbReference type="AlphaFoldDB" id="A0A926EWI9"/>
<name>A0A926EWI9_9FIRM</name>
<gene>
    <name evidence="2" type="ORF">H8689_03700</name>
</gene>
<dbReference type="Pfam" id="PF07441">
    <property type="entry name" value="BofA"/>
    <property type="match status" value="1"/>
</dbReference>
<keyword evidence="1" id="KW-0472">Membrane</keyword>
<accession>A0A926EWI9</accession>
<dbReference type="Proteomes" id="UP000601522">
    <property type="component" value="Unassembled WGS sequence"/>
</dbReference>
<dbReference type="InterPro" id="IPR010001">
    <property type="entry name" value="BofA"/>
</dbReference>
<keyword evidence="3" id="KW-1185">Reference proteome</keyword>
<dbReference type="NCBIfam" id="TIGR02862">
    <property type="entry name" value="spore_BofA"/>
    <property type="match status" value="1"/>
</dbReference>
<dbReference type="RefSeq" id="WP_249323066.1">
    <property type="nucleotide sequence ID" value="NZ_JACRTK010000001.1"/>
</dbReference>
<feature type="transmembrane region" description="Helical" evidence="1">
    <location>
        <begin position="6"/>
        <end position="31"/>
    </location>
</feature>
<keyword evidence="1" id="KW-1133">Transmembrane helix</keyword>
<sequence>MSPTTILAYLAGLLLLYIVGMLLVIPIRILIKLLINGIIGGVVLFFFNLIGGLFGTTIAINPLNAIIVGVLGVPGVILLLILQLLL</sequence>
<evidence type="ECO:0000313" key="3">
    <source>
        <dbReference type="Proteomes" id="UP000601522"/>
    </source>
</evidence>
<comment type="caution">
    <text evidence="2">The sequence shown here is derived from an EMBL/GenBank/DDBJ whole genome shotgun (WGS) entry which is preliminary data.</text>
</comment>
<keyword evidence="1" id="KW-0812">Transmembrane</keyword>
<feature type="transmembrane region" description="Helical" evidence="1">
    <location>
        <begin position="66"/>
        <end position="85"/>
    </location>
</feature>
<feature type="transmembrane region" description="Helical" evidence="1">
    <location>
        <begin position="38"/>
        <end position="60"/>
    </location>
</feature>
<proteinExistence type="predicted"/>
<protein>
    <submittedName>
        <fullName evidence="2">Pro-sigmaK processing inhibitor BofA family protein</fullName>
    </submittedName>
</protein>
<evidence type="ECO:0000256" key="1">
    <source>
        <dbReference type="SAM" id="Phobius"/>
    </source>
</evidence>
<reference evidence="2 3" key="1">
    <citation type="submission" date="2020-08" db="EMBL/GenBank/DDBJ databases">
        <title>Genome public.</title>
        <authorList>
            <person name="Liu C."/>
            <person name="Sun Q."/>
        </authorList>
    </citation>
    <scope>NUCLEOTIDE SEQUENCE [LARGE SCALE GENOMIC DNA]</scope>
    <source>
        <strain evidence="2 3">NSJ-26</strain>
    </source>
</reference>